<accession>A0ABP4W0C0</accession>
<keyword evidence="2" id="KW-1185">Reference proteome</keyword>
<dbReference type="Proteomes" id="UP001501475">
    <property type="component" value="Unassembled WGS sequence"/>
</dbReference>
<dbReference type="EMBL" id="BAAAPN010000002">
    <property type="protein sequence ID" value="GAA1743958.1"/>
    <property type="molecule type" value="Genomic_DNA"/>
</dbReference>
<sequence>MGNYGNTMDRWYHRGVVLIWPRALAFANRAEADVSWALADLTTRLAAGDRASVRRDLAGMDELWPRVVRSAAIRLARVLAVAAEVDDAPTARMLLAPFPIEDVTPAVAAPLSMLTERYAVPWVCDLVTSWFANRTPSSAGDEWHLGLPELGAALGEHPDVGRAILRGAWARLRRRLSAHTSVAPTSWTRAQLLHLNAPLAAVLRAATEQGDGATRRDIQDLLMSAEDFLPTVIGILDAARSWPAQVRSAAGGELAAYARGRLQDRLDKPEREPGDWSIAFDRRCTCRQCQELSAFLADAASQSHEWRLVQQRRDHITSTVTQAELPVAHETLRQGRPYTLVLRKTDALFTC</sequence>
<comment type="caution">
    <text evidence="1">The sequence shown here is derived from an EMBL/GenBank/DDBJ whole genome shotgun (WGS) entry which is preliminary data.</text>
</comment>
<reference evidence="2" key="1">
    <citation type="journal article" date="2019" name="Int. J. Syst. Evol. Microbiol.">
        <title>The Global Catalogue of Microorganisms (GCM) 10K type strain sequencing project: providing services to taxonomists for standard genome sequencing and annotation.</title>
        <authorList>
            <consortium name="The Broad Institute Genomics Platform"/>
            <consortium name="The Broad Institute Genome Sequencing Center for Infectious Disease"/>
            <person name="Wu L."/>
            <person name="Ma J."/>
        </authorList>
    </citation>
    <scope>NUCLEOTIDE SEQUENCE [LARGE SCALE GENOMIC DNA]</scope>
    <source>
        <strain evidence="2">JCM 15591</strain>
    </source>
</reference>
<organism evidence="1 2">
    <name type="scientific">Nostocoides vanveenii</name>
    <dbReference type="NCBI Taxonomy" id="330835"/>
    <lineage>
        <taxon>Bacteria</taxon>
        <taxon>Bacillati</taxon>
        <taxon>Actinomycetota</taxon>
        <taxon>Actinomycetes</taxon>
        <taxon>Micrococcales</taxon>
        <taxon>Intrasporangiaceae</taxon>
        <taxon>Nostocoides</taxon>
    </lineage>
</organism>
<evidence type="ECO:0000313" key="1">
    <source>
        <dbReference type="EMBL" id="GAA1743958.1"/>
    </source>
</evidence>
<name>A0ABP4W0C0_9MICO</name>
<protein>
    <submittedName>
        <fullName evidence="1">Uncharacterized protein</fullName>
    </submittedName>
</protein>
<evidence type="ECO:0000313" key="2">
    <source>
        <dbReference type="Proteomes" id="UP001501475"/>
    </source>
</evidence>
<gene>
    <name evidence="1" type="ORF">GCM10009810_00830</name>
</gene>
<proteinExistence type="predicted"/>